<dbReference type="Proteomes" id="UP000244173">
    <property type="component" value="Chromosome"/>
</dbReference>
<evidence type="ECO:0000313" key="8">
    <source>
        <dbReference type="EMBL" id="AVY95167.1"/>
    </source>
</evidence>
<comment type="similarity">
    <text evidence="2 7">Belongs to the FHIPEP (flagella/HR/invasion proteins export pore) family.</text>
</comment>
<keyword evidence="3 7" id="KW-1003">Cell membrane</keyword>
<dbReference type="InterPro" id="IPR042196">
    <property type="entry name" value="FHIPEP_4"/>
</dbReference>
<keyword evidence="6 7" id="KW-0472">Membrane</keyword>
<dbReference type="EMBL" id="CP028519">
    <property type="protein sequence ID" value="AVY95167.1"/>
    <property type="molecule type" value="Genomic_DNA"/>
</dbReference>
<protein>
    <recommendedName>
        <fullName evidence="7">Flagellar biosynthesis protein FlhA</fullName>
    </recommendedName>
</protein>
<dbReference type="PANTHER" id="PTHR30161:SF1">
    <property type="entry name" value="FLAGELLAR BIOSYNTHESIS PROTEIN FLHA-RELATED"/>
    <property type="match status" value="1"/>
</dbReference>
<evidence type="ECO:0000313" key="9">
    <source>
        <dbReference type="Proteomes" id="UP000244173"/>
    </source>
</evidence>
<dbReference type="Gene3D" id="3.40.30.60">
    <property type="entry name" value="FHIPEP family, domain 1"/>
    <property type="match status" value="1"/>
</dbReference>
<keyword evidence="9" id="KW-1185">Reference proteome</keyword>
<dbReference type="Gene3D" id="3.40.50.12790">
    <property type="entry name" value="FHIPEP family, domain 4"/>
    <property type="match status" value="1"/>
</dbReference>
<keyword evidence="7" id="KW-1005">Bacterial flagellum biogenesis</keyword>
<evidence type="ECO:0000256" key="6">
    <source>
        <dbReference type="ARBA" id="ARBA00023136"/>
    </source>
</evidence>
<evidence type="ECO:0000256" key="7">
    <source>
        <dbReference type="RuleBase" id="RU364093"/>
    </source>
</evidence>
<dbReference type="Pfam" id="PF00771">
    <property type="entry name" value="FHIPEP"/>
    <property type="match status" value="1"/>
</dbReference>
<dbReference type="GO" id="GO:0009306">
    <property type="term" value="P:protein secretion"/>
    <property type="evidence" value="ECO:0007669"/>
    <property type="project" value="InterPro"/>
</dbReference>
<organism evidence="8 9">
    <name type="scientific">Microvirgula aerodenitrificans</name>
    <dbReference type="NCBI Taxonomy" id="57480"/>
    <lineage>
        <taxon>Bacteria</taxon>
        <taxon>Pseudomonadati</taxon>
        <taxon>Pseudomonadota</taxon>
        <taxon>Betaproteobacteria</taxon>
        <taxon>Neisseriales</taxon>
        <taxon>Aquaspirillaceae</taxon>
        <taxon>Microvirgula</taxon>
    </lineage>
</organism>
<keyword evidence="8" id="KW-0969">Cilium</keyword>
<dbReference type="OrthoDB" id="9759185at2"/>
<keyword evidence="8" id="KW-0282">Flagellum</keyword>
<dbReference type="GO" id="GO:0005886">
    <property type="term" value="C:plasma membrane"/>
    <property type="evidence" value="ECO:0007669"/>
    <property type="project" value="UniProtKB-SubCell"/>
</dbReference>
<keyword evidence="4 7" id="KW-0812">Transmembrane</keyword>
<dbReference type="PANTHER" id="PTHR30161">
    <property type="entry name" value="FLAGELLAR EXPORT PROTEIN, MEMBRANE FLHA SUBUNIT-RELATED"/>
    <property type="match status" value="1"/>
</dbReference>
<comment type="function">
    <text evidence="7">Required for formation of the rod structure of the flagellar apparatus. Together with FliI and FliH, may constitute the export apparatus of flagellin.</text>
</comment>
<keyword evidence="8" id="KW-0966">Cell projection</keyword>
<comment type="subcellular location">
    <subcellularLocation>
        <location evidence="1 7">Cell membrane</location>
        <topology evidence="1 7">Multi-pass membrane protein</topology>
    </subcellularLocation>
</comment>
<dbReference type="InterPro" id="IPR042194">
    <property type="entry name" value="FHIPEP_1"/>
</dbReference>
<keyword evidence="7" id="KW-0813">Transport</keyword>
<evidence type="ECO:0000256" key="5">
    <source>
        <dbReference type="ARBA" id="ARBA00022989"/>
    </source>
</evidence>
<dbReference type="InterPro" id="IPR006301">
    <property type="entry name" value="FlhA"/>
</dbReference>
<dbReference type="GO" id="GO:0044780">
    <property type="term" value="P:bacterial-type flagellum assembly"/>
    <property type="evidence" value="ECO:0007669"/>
    <property type="project" value="InterPro"/>
</dbReference>
<dbReference type="InterPro" id="IPR001712">
    <property type="entry name" value="T3SS_FHIPEP"/>
</dbReference>
<dbReference type="Gene3D" id="1.10.8.540">
    <property type="entry name" value="FHIPEP family, domain 3"/>
    <property type="match status" value="1"/>
</dbReference>
<sequence length="682" mass="73620">MDKLVRLLGNSPDVWIVMLTVGILCVLFAPIPSWLLDGLLLLNLSLALFVLLLTFHVGKPVEFSTFPSVLLIATLFRLALNVAATRLILADGEAGRVIAAIGAYVVGGNYVIGIIVFLILVVVQYVVVTSGAQRVAEVAARFTLDSMPGQQMSIDADLNMGFIDQETAQRRRKTIEQEAGFYGAMDGASKFVKGDAIAGIVIMLINLVGGFAIGVAQHGLSWQASLQTYSLLTIGDGIVTQVPALVIAVGTGIIITRSSSDDRLSREVATQFSAYPDIMIMVGVALLLLAWLPGFPGTLTCLLALTLLGLALCLKRIRTGTAPVPAETAVTRPAEADALYDAMQVDTLSVGLGADLVPLMGENGALLLERIGLLRRQLALDLGLILPAVRVSDDRSLSGTGYRIVLCGSRVGEGRLRVGKWLAIHPGGDRPALEGEATTDPAYRLPAFWIDDAQRERARGLNYTVVDAATVFMTHFTELVRRYAAELLTREETERLLEHVRKSQPALVNELLPTVLSAGDVQRVLQSLLREKVSIRPLPLILEVLADAARDSRDVDALTARVRQRLGNAICEGLLDPDGTLNVMTLDVAVEQTLYDGLRQVEDGQAGAISLDPRFAERLIQQLIGQSERMAGSNRMPVLLCAPECRVQVRRLAERMLPHLHVLAMTEVPSGVNLKSFAVVSC</sequence>
<evidence type="ECO:0000256" key="2">
    <source>
        <dbReference type="ARBA" id="ARBA00008835"/>
    </source>
</evidence>
<feature type="transmembrane region" description="Helical" evidence="7">
    <location>
        <begin position="196"/>
        <end position="218"/>
    </location>
</feature>
<dbReference type="AlphaFoldDB" id="A0A2S0PD25"/>
<comment type="caution">
    <text evidence="7">Lacks conserved residue(s) required for the propagation of feature annotation.</text>
</comment>
<name>A0A2S0PD25_9NEIS</name>
<keyword evidence="5 7" id="KW-1133">Transmembrane helix</keyword>
<keyword evidence="7" id="KW-0653">Protein transport</keyword>
<feature type="transmembrane region" description="Helical" evidence="7">
    <location>
        <begin position="12"/>
        <end position="32"/>
    </location>
</feature>
<reference evidence="8 9" key="1">
    <citation type="submission" date="2018-04" db="EMBL/GenBank/DDBJ databases">
        <title>Denitrifier Microvirgula.</title>
        <authorList>
            <person name="Anderson E."/>
            <person name="Jang J."/>
            <person name="Ishii S."/>
        </authorList>
    </citation>
    <scope>NUCLEOTIDE SEQUENCE [LARGE SCALE GENOMIC DNA]</scope>
    <source>
        <strain evidence="8 9">BE2.4</strain>
    </source>
</reference>
<gene>
    <name evidence="7 8" type="primary">flhA</name>
    <name evidence="8" type="ORF">DAI18_14775</name>
</gene>
<dbReference type="NCBIfam" id="TIGR01398">
    <property type="entry name" value="FlhA"/>
    <property type="match status" value="1"/>
</dbReference>
<dbReference type="KEGG" id="maer:DAI18_14775"/>
<dbReference type="InterPro" id="IPR042193">
    <property type="entry name" value="FHIPEP_3"/>
</dbReference>
<keyword evidence="7" id="KW-1006">Bacterial flagellum protein export</keyword>
<accession>A0A2S0PD25</accession>
<feature type="transmembrane region" description="Helical" evidence="7">
    <location>
        <begin position="238"/>
        <end position="256"/>
    </location>
</feature>
<dbReference type="STRING" id="1122240.GCA_000620105_01977"/>
<feature type="transmembrane region" description="Helical" evidence="7">
    <location>
        <begin position="69"/>
        <end position="89"/>
    </location>
</feature>
<dbReference type="RefSeq" id="WP_107889794.1">
    <property type="nucleotide sequence ID" value="NZ_CP028519.1"/>
</dbReference>
<feature type="transmembrane region" description="Helical" evidence="7">
    <location>
        <begin position="38"/>
        <end position="57"/>
    </location>
</feature>
<evidence type="ECO:0000256" key="1">
    <source>
        <dbReference type="ARBA" id="ARBA00004651"/>
    </source>
</evidence>
<evidence type="ECO:0000256" key="4">
    <source>
        <dbReference type="ARBA" id="ARBA00022692"/>
    </source>
</evidence>
<proteinExistence type="inferred from homology"/>
<dbReference type="PRINTS" id="PR00949">
    <property type="entry name" value="TYPE3IMAPROT"/>
</dbReference>
<dbReference type="PIRSF" id="PIRSF005419">
    <property type="entry name" value="FlhA"/>
    <property type="match status" value="1"/>
</dbReference>
<feature type="transmembrane region" description="Helical" evidence="7">
    <location>
        <begin position="101"/>
        <end position="127"/>
    </location>
</feature>
<evidence type="ECO:0000256" key="3">
    <source>
        <dbReference type="ARBA" id="ARBA00022475"/>
    </source>
</evidence>